<evidence type="ECO:0000256" key="1">
    <source>
        <dbReference type="SAM" id="MobiDB-lite"/>
    </source>
</evidence>
<reference evidence="2" key="1">
    <citation type="submission" date="2020-08" db="EMBL/GenBank/DDBJ databases">
        <title>Genome sequencing and assembly of the red palm weevil Rhynchophorus ferrugineus.</title>
        <authorList>
            <person name="Dias G.B."/>
            <person name="Bergman C.M."/>
            <person name="Manee M."/>
        </authorList>
    </citation>
    <scope>NUCLEOTIDE SEQUENCE</scope>
    <source>
        <strain evidence="2">AA-2017</strain>
        <tissue evidence="2">Whole larva</tissue>
    </source>
</reference>
<sequence length="74" mass="7777">MQSALASFPVPAARYAPSNPSYSRIPPGPRCQLLVTPMPNRDAPAGPRSRKVPGELASHVARAADGIVSTPQSR</sequence>
<keyword evidence="3" id="KW-1185">Reference proteome</keyword>
<name>A0A834IJD0_RHYFE</name>
<proteinExistence type="predicted"/>
<organism evidence="2 3">
    <name type="scientific">Rhynchophorus ferrugineus</name>
    <name type="common">Red palm weevil</name>
    <name type="synonym">Curculio ferrugineus</name>
    <dbReference type="NCBI Taxonomy" id="354439"/>
    <lineage>
        <taxon>Eukaryota</taxon>
        <taxon>Metazoa</taxon>
        <taxon>Ecdysozoa</taxon>
        <taxon>Arthropoda</taxon>
        <taxon>Hexapoda</taxon>
        <taxon>Insecta</taxon>
        <taxon>Pterygota</taxon>
        <taxon>Neoptera</taxon>
        <taxon>Endopterygota</taxon>
        <taxon>Coleoptera</taxon>
        <taxon>Polyphaga</taxon>
        <taxon>Cucujiformia</taxon>
        <taxon>Curculionidae</taxon>
        <taxon>Dryophthorinae</taxon>
        <taxon>Rhynchophorus</taxon>
    </lineage>
</organism>
<gene>
    <name evidence="2" type="ORF">GWI33_005884</name>
</gene>
<dbReference type="Proteomes" id="UP000625711">
    <property type="component" value="Unassembled WGS sequence"/>
</dbReference>
<dbReference type="EMBL" id="JAACXV010000296">
    <property type="protein sequence ID" value="KAF7280446.1"/>
    <property type="molecule type" value="Genomic_DNA"/>
</dbReference>
<accession>A0A834IJD0</accession>
<protein>
    <submittedName>
        <fullName evidence="2">Uncharacterized protein</fullName>
    </submittedName>
</protein>
<feature type="region of interest" description="Disordered" evidence="1">
    <location>
        <begin position="1"/>
        <end position="53"/>
    </location>
</feature>
<evidence type="ECO:0000313" key="2">
    <source>
        <dbReference type="EMBL" id="KAF7280446.1"/>
    </source>
</evidence>
<evidence type="ECO:0000313" key="3">
    <source>
        <dbReference type="Proteomes" id="UP000625711"/>
    </source>
</evidence>
<dbReference type="AlphaFoldDB" id="A0A834IJD0"/>
<comment type="caution">
    <text evidence="2">The sequence shown here is derived from an EMBL/GenBank/DDBJ whole genome shotgun (WGS) entry which is preliminary data.</text>
</comment>